<accession>A0ABT7ZCE2</accession>
<protein>
    <submittedName>
        <fullName evidence="2">Helix-turn-helix transcriptional regulator</fullName>
    </submittedName>
</protein>
<dbReference type="Pfam" id="PF13560">
    <property type="entry name" value="HTH_31"/>
    <property type="match status" value="1"/>
</dbReference>
<dbReference type="CDD" id="cd00093">
    <property type="entry name" value="HTH_XRE"/>
    <property type="match status" value="1"/>
</dbReference>
<dbReference type="InterPro" id="IPR043917">
    <property type="entry name" value="DUF5753"/>
</dbReference>
<evidence type="ECO:0000313" key="2">
    <source>
        <dbReference type="EMBL" id="MDN3297180.1"/>
    </source>
</evidence>
<dbReference type="EMBL" id="JAUEPL010000046">
    <property type="protein sequence ID" value="MDN3297180.1"/>
    <property type="molecule type" value="Genomic_DNA"/>
</dbReference>
<feature type="domain" description="HTH cro/C1-type" evidence="1">
    <location>
        <begin position="16"/>
        <end position="72"/>
    </location>
</feature>
<gene>
    <name evidence="2" type="ORF">QWM81_24670</name>
</gene>
<evidence type="ECO:0000259" key="1">
    <source>
        <dbReference type="PROSITE" id="PS50943"/>
    </source>
</evidence>
<name>A0ABT7ZCE2_9ACTN</name>
<sequence>MSTDFQDGREVLGARLRELRTEAGLDGKSLAERLGWQRSKVSRLENGKQTPSVADLSAWASAVGRPDVTDELKGRLTGLETKYRSWRRQLAGGHRARQELAIAETVSTKTIRGFEVARIPGLFQTADYARHTFEANAEFRQVPKDIEEAVRARIRRQDALYEAGKLFRFLIWEGALYVRTSPPGVHAAQLDRLISLIGLDTVELGIVPLGAQLRRTPSHGFWIYDQRLVIVETINTEMWLDDEDSIRLYERAWDWLGEPAVYGHRAQRLIGRARAALDAV</sequence>
<dbReference type="Gene3D" id="1.10.260.40">
    <property type="entry name" value="lambda repressor-like DNA-binding domains"/>
    <property type="match status" value="1"/>
</dbReference>
<dbReference type="InterPro" id="IPR001387">
    <property type="entry name" value="Cro/C1-type_HTH"/>
</dbReference>
<organism evidence="2 3">
    <name type="scientific">Streptomyces ficellus</name>
    <dbReference type="NCBI Taxonomy" id="1977088"/>
    <lineage>
        <taxon>Bacteria</taxon>
        <taxon>Bacillati</taxon>
        <taxon>Actinomycetota</taxon>
        <taxon>Actinomycetes</taxon>
        <taxon>Kitasatosporales</taxon>
        <taxon>Streptomycetaceae</taxon>
        <taxon>Streptomyces</taxon>
    </lineage>
</organism>
<dbReference type="InterPro" id="IPR010982">
    <property type="entry name" value="Lambda_DNA-bd_dom_sf"/>
</dbReference>
<keyword evidence="3" id="KW-1185">Reference proteome</keyword>
<reference evidence="2" key="1">
    <citation type="submission" date="2023-06" db="EMBL/GenBank/DDBJ databases">
        <title>WGS-Sequencing of Streptomyces ficellus isolate 21 collected from sand in Gara Djebilet Iron Mine in Algeria.</title>
        <authorList>
            <person name="Zegers G.P."/>
            <person name="Gomez A."/>
            <person name="Gueddou A."/>
            <person name="Zahara A.F."/>
            <person name="Worth M."/>
            <person name="Sevigny J.L."/>
            <person name="Tisa L."/>
        </authorList>
    </citation>
    <scope>NUCLEOTIDE SEQUENCE</scope>
    <source>
        <strain evidence="2">AS11</strain>
    </source>
</reference>
<dbReference type="Pfam" id="PF19054">
    <property type="entry name" value="DUF5753"/>
    <property type="match status" value="1"/>
</dbReference>
<dbReference type="SUPFAM" id="SSF47413">
    <property type="entry name" value="lambda repressor-like DNA-binding domains"/>
    <property type="match status" value="1"/>
</dbReference>
<proteinExistence type="predicted"/>
<comment type="caution">
    <text evidence="2">The sequence shown here is derived from an EMBL/GenBank/DDBJ whole genome shotgun (WGS) entry which is preliminary data.</text>
</comment>
<evidence type="ECO:0000313" key="3">
    <source>
        <dbReference type="Proteomes" id="UP001174050"/>
    </source>
</evidence>
<dbReference type="SMART" id="SM00530">
    <property type="entry name" value="HTH_XRE"/>
    <property type="match status" value="1"/>
</dbReference>
<dbReference type="PROSITE" id="PS50943">
    <property type="entry name" value="HTH_CROC1"/>
    <property type="match status" value="1"/>
</dbReference>
<dbReference type="RefSeq" id="WP_290114535.1">
    <property type="nucleotide sequence ID" value="NZ_JAUEPL010000046.1"/>
</dbReference>
<dbReference type="Proteomes" id="UP001174050">
    <property type="component" value="Unassembled WGS sequence"/>
</dbReference>